<keyword evidence="3" id="KW-0560">Oxidoreductase</keyword>
<keyword evidence="2 3" id="KW-0349">Heme</keyword>
<reference evidence="4" key="1">
    <citation type="submission" date="2024-10" db="EMBL/GenBank/DDBJ databases">
        <authorList>
            <person name="Ryan C."/>
        </authorList>
    </citation>
    <scope>NUCLEOTIDE SEQUENCE [LARGE SCALE GENOMIC DNA]</scope>
</reference>
<dbReference type="FunFam" id="1.10.630.10:FF:000163">
    <property type="entry name" value="Geraniol 8-hydroxylase"/>
    <property type="match status" value="1"/>
</dbReference>
<evidence type="ECO:0008006" key="6">
    <source>
        <dbReference type="Google" id="ProtNLM"/>
    </source>
</evidence>
<dbReference type="Proteomes" id="UP001497457">
    <property type="component" value="Chromosome 2b"/>
</dbReference>
<comment type="cofactor">
    <cofactor evidence="2">
        <name>heme</name>
        <dbReference type="ChEBI" id="CHEBI:30413"/>
    </cofactor>
</comment>
<comment type="similarity">
    <text evidence="1 3">Belongs to the cytochrome P450 family.</text>
</comment>
<evidence type="ECO:0000256" key="1">
    <source>
        <dbReference type="ARBA" id="ARBA00010617"/>
    </source>
</evidence>
<dbReference type="PRINTS" id="PR00463">
    <property type="entry name" value="EP450I"/>
</dbReference>
<name>A0ABC9A159_9POAL</name>
<evidence type="ECO:0000256" key="2">
    <source>
        <dbReference type="PIRSR" id="PIRSR602401-1"/>
    </source>
</evidence>
<dbReference type="GO" id="GO:0004497">
    <property type="term" value="F:monooxygenase activity"/>
    <property type="evidence" value="ECO:0007669"/>
    <property type="project" value="UniProtKB-KW"/>
</dbReference>
<feature type="binding site" description="axial binding residue" evidence="2">
    <location>
        <position position="438"/>
    </location>
    <ligand>
        <name>heme</name>
        <dbReference type="ChEBI" id="CHEBI:30413"/>
    </ligand>
    <ligandPart>
        <name>Fe</name>
        <dbReference type="ChEBI" id="CHEBI:18248"/>
    </ligandPart>
</feature>
<dbReference type="AlphaFoldDB" id="A0ABC9A159"/>
<dbReference type="EMBL" id="OZ075112">
    <property type="protein sequence ID" value="CAL4967961.1"/>
    <property type="molecule type" value="Genomic_DNA"/>
</dbReference>
<keyword evidence="3" id="KW-0503">Monooxygenase</keyword>
<keyword evidence="5" id="KW-1185">Reference proteome</keyword>
<sequence>MASSFVLAVVLSFTAILVFTHALWLITDGRRRRLPLGPRPLPLIGSVYAVEWSRAHRSLAHLAERYGPLMCIWLGRHPAVVVSTPDAARKVLSNPDMAGRTILDVWRAEGHSANSAIVQPPGQRWRAMRRFATVELFAKSRLDARQQLRQEKVQELMRRVFEHASRGEPVDIGHVVFVTVVNLVSRTLFSVDIGSREIQDMVRAASRLAATPTISDIFPALAAADIQGARSRMAALIGYAYRIIDEQFVQRKRDRDGGESRKNDMIDVVIDKEKEWKEEGSHMNYDTFKGLFTEFFVAGTETVSTTIEWAMLELLNCPESMRMVVEELKLVVGSKSKRQVEESDINKLPYLQAVIKETLRLHPPAPLAFQRAMATVEIEGYIIPKRTNIIINIWAINRKSDRWIEPEKFVPERFIGHDISFWGKDFELIPFSAGRRMCLGLPLAYRMLHLVLGSLLYHFDWALPADVKDNGIDMTEKYGAVVYRATPLKVIAKKWDE</sequence>
<gene>
    <name evidence="4" type="ORF">URODEC1_LOCUS48722</name>
</gene>
<accession>A0ABC9A159</accession>
<organism evidence="4 5">
    <name type="scientific">Urochloa decumbens</name>
    <dbReference type="NCBI Taxonomy" id="240449"/>
    <lineage>
        <taxon>Eukaryota</taxon>
        <taxon>Viridiplantae</taxon>
        <taxon>Streptophyta</taxon>
        <taxon>Embryophyta</taxon>
        <taxon>Tracheophyta</taxon>
        <taxon>Spermatophyta</taxon>
        <taxon>Magnoliopsida</taxon>
        <taxon>Liliopsida</taxon>
        <taxon>Poales</taxon>
        <taxon>Poaceae</taxon>
        <taxon>PACMAD clade</taxon>
        <taxon>Panicoideae</taxon>
        <taxon>Panicodae</taxon>
        <taxon>Paniceae</taxon>
        <taxon>Melinidinae</taxon>
        <taxon>Urochloa</taxon>
    </lineage>
</organism>
<keyword evidence="2 3" id="KW-0408">Iron</keyword>
<protein>
    <recommendedName>
        <fullName evidence="6">Cytochrome P450</fullName>
    </recommendedName>
</protein>
<evidence type="ECO:0000313" key="4">
    <source>
        <dbReference type="EMBL" id="CAL4967961.1"/>
    </source>
</evidence>
<dbReference type="PANTHER" id="PTHR47950:SF27">
    <property type="entry name" value="IG-LIKE DOMAIN-CONTAINING PROTEIN"/>
    <property type="match status" value="1"/>
</dbReference>
<dbReference type="SUPFAM" id="SSF48264">
    <property type="entry name" value="Cytochrome P450"/>
    <property type="match status" value="1"/>
</dbReference>
<evidence type="ECO:0000313" key="5">
    <source>
        <dbReference type="Proteomes" id="UP001497457"/>
    </source>
</evidence>
<dbReference type="Gene3D" id="1.10.630.10">
    <property type="entry name" value="Cytochrome P450"/>
    <property type="match status" value="1"/>
</dbReference>
<dbReference type="InterPro" id="IPR036396">
    <property type="entry name" value="Cyt_P450_sf"/>
</dbReference>
<dbReference type="PROSITE" id="PS00086">
    <property type="entry name" value="CYTOCHROME_P450"/>
    <property type="match status" value="1"/>
</dbReference>
<dbReference type="InterPro" id="IPR002401">
    <property type="entry name" value="Cyt_P450_E_grp-I"/>
</dbReference>
<dbReference type="GO" id="GO:0046872">
    <property type="term" value="F:metal ion binding"/>
    <property type="evidence" value="ECO:0007669"/>
    <property type="project" value="UniProtKB-KW"/>
</dbReference>
<dbReference type="InterPro" id="IPR001128">
    <property type="entry name" value="Cyt_P450"/>
</dbReference>
<dbReference type="Pfam" id="PF00067">
    <property type="entry name" value="p450"/>
    <property type="match status" value="1"/>
</dbReference>
<dbReference type="PANTHER" id="PTHR47950">
    <property type="entry name" value="CYTOCHROME P450, FAMILY 76, SUBFAMILY C, POLYPEPTIDE 5-RELATED"/>
    <property type="match status" value="1"/>
</dbReference>
<evidence type="ECO:0000256" key="3">
    <source>
        <dbReference type="RuleBase" id="RU000461"/>
    </source>
</evidence>
<dbReference type="PRINTS" id="PR00385">
    <property type="entry name" value="P450"/>
</dbReference>
<dbReference type="InterPro" id="IPR017972">
    <property type="entry name" value="Cyt_P450_CS"/>
</dbReference>
<proteinExistence type="inferred from homology"/>
<keyword evidence="2 3" id="KW-0479">Metal-binding</keyword>